<dbReference type="Proteomes" id="UP000000758">
    <property type="component" value="Chromosome"/>
</dbReference>
<dbReference type="GO" id="GO:1990112">
    <property type="term" value="C:RQC complex"/>
    <property type="evidence" value="ECO:0007669"/>
    <property type="project" value="TreeGrafter"/>
</dbReference>
<dbReference type="GO" id="GO:0043023">
    <property type="term" value="F:ribosomal large subunit binding"/>
    <property type="evidence" value="ECO:0007669"/>
    <property type="project" value="TreeGrafter"/>
</dbReference>
<dbReference type="EnsemblBacteria" id="ABK78529">
    <property type="protein sequence ID" value="ABK78529"/>
    <property type="gene ID" value="CENSYa_1920"/>
</dbReference>
<accession>A0RYW2</accession>
<gene>
    <name evidence="3" type="ordered locus">CENSYa_1920</name>
</gene>
<dbReference type="EMBL" id="DP000238">
    <property type="protein sequence ID" value="ABK78529.1"/>
    <property type="molecule type" value="Genomic_DNA"/>
</dbReference>
<evidence type="ECO:0000259" key="2">
    <source>
        <dbReference type="Pfam" id="PF05670"/>
    </source>
</evidence>
<dbReference type="PANTHER" id="PTHR15239">
    <property type="entry name" value="NUCLEAR EXPORT MEDIATOR FACTOR NEMF"/>
    <property type="match status" value="1"/>
</dbReference>
<name>A0RYW2_CENSY</name>
<keyword evidence="4" id="KW-1185">Reference proteome</keyword>
<reference evidence="3 4" key="1">
    <citation type="journal article" date="2006" name="Proc. Natl. Acad. Sci. U.S.A.">
        <title>Genomic analysis of the uncultivated marine crenarchaeote Cenarchaeum symbiosum.</title>
        <authorList>
            <person name="Hallam S.J."/>
            <person name="Konstantinidis K.T."/>
            <person name="Putnam N."/>
            <person name="Schleper C."/>
            <person name="Watanabe Y."/>
            <person name="Sugahara J."/>
            <person name="Preston C."/>
            <person name="de la Torre J."/>
            <person name="Richardson P.M."/>
            <person name="DeLong E.F."/>
        </authorList>
    </citation>
    <scope>NUCLEOTIDE SEQUENCE [LARGE SCALE GENOMIC DNA]</scope>
    <source>
        <strain evidence="4">A</strain>
    </source>
</reference>
<dbReference type="STRING" id="414004.CENSYa_1920"/>
<feature type="domain" description="NFACT RNA-binding" evidence="2">
    <location>
        <begin position="425"/>
        <end position="533"/>
    </location>
</feature>
<protein>
    <submittedName>
        <fullName evidence="3">RNA-binding protein</fullName>
    </submittedName>
</protein>
<evidence type="ECO:0000313" key="3">
    <source>
        <dbReference type="EMBL" id="ABK78529.1"/>
    </source>
</evidence>
<evidence type="ECO:0000313" key="4">
    <source>
        <dbReference type="Proteomes" id="UP000000758"/>
    </source>
</evidence>
<dbReference type="InterPro" id="IPR051608">
    <property type="entry name" value="RQC_Subunit_NEMF"/>
</dbReference>
<dbReference type="Pfam" id="PF05833">
    <property type="entry name" value="NFACT_N"/>
    <property type="match status" value="1"/>
</dbReference>
<dbReference type="NCBIfam" id="NF041120">
    <property type="entry name" value="RqcH_arch"/>
    <property type="match status" value="1"/>
</dbReference>
<dbReference type="Pfam" id="PF05670">
    <property type="entry name" value="NFACT-R_1"/>
    <property type="match status" value="1"/>
</dbReference>
<dbReference type="HOGENOM" id="CLU_003612_2_1_2"/>
<dbReference type="InterPro" id="IPR008532">
    <property type="entry name" value="NFACT_RNA-bd"/>
</dbReference>
<dbReference type="Gene3D" id="2.30.310.10">
    <property type="entry name" value="ibrinogen binding protein from staphylococcus aureus domain"/>
    <property type="match status" value="1"/>
</dbReference>
<dbReference type="GO" id="GO:0072344">
    <property type="term" value="P:rescue of stalled ribosome"/>
    <property type="evidence" value="ECO:0007669"/>
    <property type="project" value="TreeGrafter"/>
</dbReference>
<feature type="coiled-coil region" evidence="1">
    <location>
        <begin position="279"/>
        <end position="306"/>
    </location>
</feature>
<dbReference type="KEGG" id="csy:CENSYa_1920"/>
<dbReference type="PANTHER" id="PTHR15239:SF6">
    <property type="entry name" value="RIBOSOME QUALITY CONTROL COMPLEX SUBUNIT NEMF"/>
    <property type="match status" value="1"/>
</dbReference>
<proteinExistence type="predicted"/>
<sequence>MKIAGIELRYLVDDIAKRTGGYYVSNIYGISPESLLFKLHHPEKEDIMLMLSTFGLWTSSVRIEQVGPNRLLARLRKELLRSRLESVEQPGMDRIAYLRFEGPRGTRILAGEFFGGGNMILCGDGMMILALLHQLEVRHRRLRPGLKYEPPPSNSLDVLGLTRGDLEEGRPEGLSADRWLGRTLGLPARYVEHILRGAGVNPKSKCSTLSAGELDAVALSTGETAGKVARGEHSPVTVGDEVYPIDLGMDGAEAVPSFVEGLDMVFTRIILDSGRKARSGEADKKIAEVQARMDEQERAVRTVTEKAGAISGLARSLQGLAAASLGDAALDDVLKAHSAEYSLLKGVPTLSIHGEKISVDPRSSIHSAASSLFDEAKRQSGAVPAIEKLRAKAAKELDALRRDSEEQAASVSFTKVRRKSWYERYRWFFTTDGSLAVGGRDSSSNTSIIRRHLDANDRVFHADTFGSPFFILKDGADSRPAGLEEAAHATVCFSRAWREAMYGLSAYWVLPEQVKKAAPSGQFLPKGSFVIEGRRNFVKIPTLRLAVGLVQDKAGVTLTCGPPEAVKGRCTAYAVIEPGGSEMTDAAKKIRLGFMAVNEQLAGRVSMDDYVRALPAGKSHVVETGEGGAQE</sequence>
<evidence type="ECO:0000256" key="1">
    <source>
        <dbReference type="SAM" id="Coils"/>
    </source>
</evidence>
<dbReference type="GO" id="GO:0000049">
    <property type="term" value="F:tRNA binding"/>
    <property type="evidence" value="ECO:0007669"/>
    <property type="project" value="TreeGrafter"/>
</dbReference>
<dbReference type="AlphaFoldDB" id="A0RYW2"/>
<keyword evidence="1" id="KW-0175">Coiled coil</keyword>
<organism evidence="3 4">
    <name type="scientific">Cenarchaeum symbiosum (strain A)</name>
    <dbReference type="NCBI Taxonomy" id="414004"/>
    <lineage>
        <taxon>Archaea</taxon>
        <taxon>Nitrososphaerota</taxon>
        <taxon>Candidatus Cenarchaeales</taxon>
        <taxon>Candidatus Cenarchaeaceae</taxon>
        <taxon>Candidatus Cenarchaeum</taxon>
    </lineage>
</organism>